<evidence type="ECO:0000313" key="2">
    <source>
        <dbReference type="Proteomes" id="UP001652661"/>
    </source>
</evidence>
<feature type="region of interest" description="Disordered" evidence="1">
    <location>
        <begin position="307"/>
        <end position="336"/>
    </location>
</feature>
<protein>
    <submittedName>
        <fullName evidence="3">Uncharacterized protein</fullName>
    </submittedName>
</protein>
<organism evidence="2 3">
    <name type="scientific">Drosophila kikkawai</name>
    <name type="common">Fruit fly</name>
    <dbReference type="NCBI Taxonomy" id="30033"/>
    <lineage>
        <taxon>Eukaryota</taxon>
        <taxon>Metazoa</taxon>
        <taxon>Ecdysozoa</taxon>
        <taxon>Arthropoda</taxon>
        <taxon>Hexapoda</taxon>
        <taxon>Insecta</taxon>
        <taxon>Pterygota</taxon>
        <taxon>Neoptera</taxon>
        <taxon>Endopterygota</taxon>
        <taxon>Diptera</taxon>
        <taxon>Brachycera</taxon>
        <taxon>Muscomorpha</taxon>
        <taxon>Ephydroidea</taxon>
        <taxon>Drosophilidae</taxon>
        <taxon>Drosophila</taxon>
        <taxon>Sophophora</taxon>
    </lineage>
</organism>
<dbReference type="InterPro" id="IPR005312">
    <property type="entry name" value="DUF1759"/>
</dbReference>
<dbReference type="Proteomes" id="UP001652661">
    <property type="component" value="Chromosome 3R"/>
</dbReference>
<name>A0ABM4GKS6_DROKI</name>
<dbReference type="GeneID" id="138928910"/>
<sequence>METVSDPPTFEQLVNLQANRAQSLKSTLLNFKKDSQSRKTRIYLKKRLQQVEELRSAFQETDAVIVNLEGFAESSYAVKNFQSEFEERYMDAYCAIAEDLDRLEAETPKLQPLPSGAADPEVRLNMPQMSVPKFSGACVDWPGYYDAFTSLIHNNNNLSNVQRLHFLKESLPVGRDNDIRQMQLTETNYAVAWGMMIKRYNNPRLVFSHHMNAIYALPRLQKDNTDSIRSMLSTVNVCLAAFRRVQALDGERQHWLAHYIAAKLPKETHNAWEHHQGSGATVPTYKDLESFLNDRLVIMDAIENRSSSYDSNNGPGSADPGKRVRVHNAQEHSRRPNSSCYHCSGDHILRRCAAFLALDCYKRKDIVTRAKLSIRAAKFVASAIIRCCISQHWLRTDRQAIHRCIQFGLPRRILMQLGRPYLSRAYSQRRARIRTHLTDAIQQLRRMGPPEMCSSPLLVLPYKTRSTGYERS</sequence>
<proteinExistence type="predicted"/>
<dbReference type="Pfam" id="PF03564">
    <property type="entry name" value="DUF1759"/>
    <property type="match status" value="1"/>
</dbReference>
<keyword evidence="2" id="KW-1185">Reference proteome</keyword>
<evidence type="ECO:0000313" key="3">
    <source>
        <dbReference type="RefSeq" id="XP_070143304.1"/>
    </source>
</evidence>
<gene>
    <name evidence="3" type="primary">LOC138928910</name>
</gene>
<reference evidence="3" key="1">
    <citation type="submission" date="2025-08" db="UniProtKB">
        <authorList>
            <consortium name="RefSeq"/>
        </authorList>
    </citation>
    <scope>IDENTIFICATION</scope>
    <source>
        <strain evidence="3">14028-0561.14</strain>
        <tissue evidence="3">Whole fly</tissue>
    </source>
</reference>
<accession>A0ABM4GKS6</accession>
<dbReference type="RefSeq" id="XP_070143304.1">
    <property type="nucleotide sequence ID" value="XM_070287203.1"/>
</dbReference>
<evidence type="ECO:0000256" key="1">
    <source>
        <dbReference type="SAM" id="MobiDB-lite"/>
    </source>
</evidence>
<dbReference type="PANTHER" id="PTHR47331">
    <property type="entry name" value="PHD-TYPE DOMAIN-CONTAINING PROTEIN"/>
    <property type="match status" value="1"/>
</dbReference>